<name>A0A448YQ27_BRENA</name>
<dbReference type="PANTHER" id="PTHR23249">
    <property type="entry name" value="TRAFFICKING PROTEIN PARTICLE COMPLEX SUBUNIT"/>
    <property type="match status" value="1"/>
</dbReference>
<dbReference type="SMART" id="SM01399">
    <property type="entry name" value="Sybindin"/>
    <property type="match status" value="1"/>
</dbReference>
<proteinExistence type="inferred from homology"/>
<evidence type="ECO:0000256" key="6">
    <source>
        <dbReference type="ARBA" id="ARBA00038179"/>
    </source>
</evidence>
<dbReference type="EMBL" id="CAACVR010000034">
    <property type="protein sequence ID" value="VEU23034.1"/>
    <property type="molecule type" value="Genomic_DNA"/>
</dbReference>
<keyword evidence="2 7" id="KW-0813">Transport</keyword>
<dbReference type="CDD" id="cd14856">
    <property type="entry name" value="TRAPPC4_synbindin"/>
    <property type="match status" value="1"/>
</dbReference>
<organism evidence="8 9">
    <name type="scientific">Brettanomyces naardenensis</name>
    <name type="common">Yeast</name>
    <dbReference type="NCBI Taxonomy" id="13370"/>
    <lineage>
        <taxon>Eukaryota</taxon>
        <taxon>Fungi</taxon>
        <taxon>Dikarya</taxon>
        <taxon>Ascomycota</taxon>
        <taxon>Saccharomycotina</taxon>
        <taxon>Pichiomycetes</taxon>
        <taxon>Pichiales</taxon>
        <taxon>Pichiaceae</taxon>
        <taxon>Brettanomyces</taxon>
    </lineage>
</organism>
<dbReference type="GO" id="GO:0030008">
    <property type="term" value="C:TRAPP complex"/>
    <property type="evidence" value="ECO:0007669"/>
    <property type="project" value="UniProtKB-UniRule"/>
</dbReference>
<dbReference type="STRING" id="13370.A0A448YQ27"/>
<keyword evidence="3 7" id="KW-0256">Endoplasmic reticulum</keyword>
<evidence type="ECO:0000313" key="8">
    <source>
        <dbReference type="EMBL" id="VEU23034.1"/>
    </source>
</evidence>
<dbReference type="Pfam" id="PF04099">
    <property type="entry name" value="Sybindin"/>
    <property type="match status" value="1"/>
</dbReference>
<dbReference type="InterPro" id="IPR007233">
    <property type="entry name" value="TRAPPC"/>
</dbReference>
<dbReference type="Proteomes" id="UP000290900">
    <property type="component" value="Unassembled WGS sequence"/>
</dbReference>
<dbReference type="Gene3D" id="3.30.450.70">
    <property type="match status" value="1"/>
</dbReference>
<comment type="subunit">
    <text evidence="7">Part of the multisubunit transport protein particle (TRAPP) complex.</text>
</comment>
<sequence>MAVYSLYIISKSGSLLYQKDFNVVNSPISKHNTNDYLVIASTLHGVHAIASKLTPKEAMGNYERSRLPSNSNRYGLQCIRTDRFNICVYQSTTGLKIILITSKDLSDLSVLQLQSKLYEYYTDFVLKNPFYRLEMPIRLKLFDDKVQSVVTSHNV</sequence>
<evidence type="ECO:0000256" key="7">
    <source>
        <dbReference type="RuleBase" id="RU366065"/>
    </source>
</evidence>
<gene>
    <name evidence="8" type="ORF">BRENAR_LOCUS3765</name>
</gene>
<comment type="similarity">
    <text evidence="6">Belongs to the TRAPP small subunits family. TRAPPC4 subfamily.</text>
</comment>
<dbReference type="AlphaFoldDB" id="A0A448YQ27"/>
<protein>
    <recommendedName>
        <fullName evidence="7">Trafficking protein particle complex subunit</fullName>
    </recommendedName>
</protein>
<evidence type="ECO:0000256" key="4">
    <source>
        <dbReference type="ARBA" id="ARBA00022892"/>
    </source>
</evidence>
<dbReference type="SUPFAM" id="SSF64356">
    <property type="entry name" value="SNARE-like"/>
    <property type="match status" value="1"/>
</dbReference>
<accession>A0A448YQ27</accession>
<dbReference type="GO" id="GO:0005783">
    <property type="term" value="C:endoplasmic reticulum"/>
    <property type="evidence" value="ECO:0007669"/>
    <property type="project" value="UniProtKB-SubCell"/>
</dbReference>
<keyword evidence="9" id="KW-1185">Reference proteome</keyword>
<evidence type="ECO:0000313" key="9">
    <source>
        <dbReference type="Proteomes" id="UP000290900"/>
    </source>
</evidence>
<comment type="subcellular location">
    <subcellularLocation>
        <location evidence="7">Endoplasmic reticulum</location>
    </subcellularLocation>
    <subcellularLocation>
        <location evidence="7">Golgi apparatus</location>
        <location evidence="7">cis-Golgi network</location>
    </subcellularLocation>
    <subcellularLocation>
        <location evidence="1">Golgi apparatus</location>
    </subcellularLocation>
</comment>
<dbReference type="GO" id="GO:0006888">
    <property type="term" value="P:endoplasmic reticulum to Golgi vesicle-mediated transport"/>
    <property type="evidence" value="ECO:0007669"/>
    <property type="project" value="UniProtKB-UniRule"/>
</dbReference>
<dbReference type="PANTHER" id="PTHR23249:SF15">
    <property type="entry name" value="TRAFFICKING PROTEIN PARTICLE COMPLEX SUBUNIT 4"/>
    <property type="match status" value="1"/>
</dbReference>
<dbReference type="InParanoid" id="A0A448YQ27"/>
<keyword evidence="5 7" id="KW-0333">Golgi apparatus</keyword>
<dbReference type="FunCoup" id="A0A448YQ27">
    <property type="interactions" value="324"/>
</dbReference>
<dbReference type="InterPro" id="IPR011012">
    <property type="entry name" value="Longin-like_dom_sf"/>
</dbReference>
<evidence type="ECO:0000256" key="1">
    <source>
        <dbReference type="ARBA" id="ARBA00004555"/>
    </source>
</evidence>
<reference evidence="8 9" key="1">
    <citation type="submission" date="2018-12" db="EMBL/GenBank/DDBJ databases">
        <authorList>
            <person name="Tiukova I."/>
            <person name="Dainat J."/>
        </authorList>
    </citation>
    <scope>NUCLEOTIDE SEQUENCE [LARGE SCALE GENOMIC DNA]</scope>
</reference>
<dbReference type="OrthoDB" id="246406at2759"/>
<evidence type="ECO:0000256" key="5">
    <source>
        <dbReference type="ARBA" id="ARBA00023034"/>
    </source>
</evidence>
<dbReference type="GO" id="GO:0005794">
    <property type="term" value="C:Golgi apparatus"/>
    <property type="evidence" value="ECO:0007669"/>
    <property type="project" value="UniProtKB-SubCell"/>
</dbReference>
<keyword evidence="4 7" id="KW-0931">ER-Golgi transport</keyword>
<evidence type="ECO:0000256" key="3">
    <source>
        <dbReference type="ARBA" id="ARBA00022824"/>
    </source>
</evidence>
<evidence type="ECO:0000256" key="2">
    <source>
        <dbReference type="ARBA" id="ARBA00022448"/>
    </source>
</evidence>